<evidence type="ECO:0000256" key="3">
    <source>
        <dbReference type="ARBA" id="ARBA00022525"/>
    </source>
</evidence>
<dbReference type="PANTHER" id="PTHR33353:SF34">
    <property type="entry name" value="ENDO-BETA-1,4-GLUCANASE D"/>
    <property type="match status" value="1"/>
</dbReference>
<gene>
    <name evidence="7" type="ORF">JI435_116190</name>
</gene>
<dbReference type="VEuPathDB" id="FungiDB:JI435_116190"/>
<dbReference type="InterPro" id="IPR049892">
    <property type="entry name" value="AA9"/>
</dbReference>
<keyword evidence="4" id="KW-1015">Disulfide bond</keyword>
<dbReference type="AlphaFoldDB" id="A0A7U2FD90"/>
<evidence type="ECO:0000259" key="6">
    <source>
        <dbReference type="Pfam" id="PF03443"/>
    </source>
</evidence>
<feature type="chain" id="PRO_5034055539" description="Auxiliary Activity family 9 catalytic domain-containing protein" evidence="5">
    <location>
        <begin position="21"/>
        <end position="263"/>
    </location>
</feature>
<dbReference type="PANTHER" id="PTHR33353">
    <property type="entry name" value="PUTATIVE (AFU_ORTHOLOGUE AFUA_1G12560)-RELATED"/>
    <property type="match status" value="1"/>
</dbReference>
<dbReference type="Gene3D" id="2.70.50.70">
    <property type="match status" value="1"/>
</dbReference>
<dbReference type="KEGG" id="pno:SNOG_11619"/>
<organism evidence="7 8">
    <name type="scientific">Phaeosphaeria nodorum (strain SN15 / ATCC MYA-4574 / FGSC 10173)</name>
    <name type="common">Glume blotch fungus</name>
    <name type="synonym">Parastagonospora nodorum</name>
    <dbReference type="NCBI Taxonomy" id="321614"/>
    <lineage>
        <taxon>Eukaryota</taxon>
        <taxon>Fungi</taxon>
        <taxon>Dikarya</taxon>
        <taxon>Ascomycota</taxon>
        <taxon>Pezizomycotina</taxon>
        <taxon>Dothideomycetes</taxon>
        <taxon>Pleosporomycetidae</taxon>
        <taxon>Pleosporales</taxon>
        <taxon>Pleosporineae</taxon>
        <taxon>Phaeosphaeriaceae</taxon>
        <taxon>Parastagonospora</taxon>
    </lineage>
</organism>
<evidence type="ECO:0000256" key="1">
    <source>
        <dbReference type="ARBA" id="ARBA00001973"/>
    </source>
</evidence>
<feature type="domain" description="Auxiliary Activity family 9 catalytic" evidence="6">
    <location>
        <begin position="21"/>
        <end position="250"/>
    </location>
</feature>
<reference evidence="8" key="1">
    <citation type="journal article" date="2021" name="BMC Genomics">
        <title>Chromosome-level genome assembly and manually-curated proteome of model necrotroph Parastagonospora nodorum Sn15 reveals a genome-wide trove of candidate effector homologs, and redundancy of virulence-related functions within an accessory chromosome.</title>
        <authorList>
            <person name="Bertazzoni S."/>
            <person name="Jones D.A.B."/>
            <person name="Phan H.T."/>
            <person name="Tan K.-C."/>
            <person name="Hane J.K."/>
        </authorList>
    </citation>
    <scope>NUCLEOTIDE SEQUENCE [LARGE SCALE GENOMIC DNA]</scope>
    <source>
        <strain evidence="8">SN15 / ATCC MYA-4574 / FGSC 10173)</strain>
    </source>
</reference>
<proteinExistence type="predicted"/>
<keyword evidence="5" id="KW-0732">Signal</keyword>
<feature type="signal peptide" evidence="5">
    <location>
        <begin position="1"/>
        <end position="20"/>
    </location>
</feature>
<dbReference type="CDD" id="cd21175">
    <property type="entry name" value="LPMO_AA9"/>
    <property type="match status" value="1"/>
</dbReference>
<name>A0A7U2FD90_PHANO</name>
<evidence type="ECO:0000313" key="8">
    <source>
        <dbReference type="Proteomes" id="UP000663193"/>
    </source>
</evidence>
<accession>A0A7U2FD90</accession>
<dbReference type="RefSeq" id="XP_001801858.1">
    <property type="nucleotide sequence ID" value="XM_001801806.1"/>
</dbReference>
<sequence length="263" mass="28783">MSLAMCASLLILLLTTSVLAHSHVDEIWAPNPSTHYPGYNPNYYDTVPYPNNTPGWYTTGQGGRPLYPIDLNTYSIICNNNSSPANISASIPAGETVRVKWWGPGPWPNNHKGPVLDYIAPCNGSCRDADARELKFVKIAEMGWIDDSIPEGLWAADKLRMDNSSWNIKIPNGLMASEYVLRTEIVALHQAHLAKGNGTYSPVGAEFYPQCLSLKVTGNGTRAVTGGVDARALYTGAELGIAYKTLHESNEHPDYIIPGPRPW</sequence>
<comment type="cofactor">
    <cofactor evidence="1">
        <name>Cu(2+)</name>
        <dbReference type="ChEBI" id="CHEBI:29036"/>
    </cofactor>
</comment>
<protein>
    <recommendedName>
        <fullName evidence="6">Auxiliary Activity family 9 catalytic domain-containing protein</fullName>
    </recommendedName>
</protein>
<dbReference type="Proteomes" id="UP000663193">
    <property type="component" value="Chromosome 14"/>
</dbReference>
<dbReference type="InterPro" id="IPR005103">
    <property type="entry name" value="AA9_LPMO"/>
</dbReference>
<evidence type="ECO:0000256" key="4">
    <source>
        <dbReference type="ARBA" id="ARBA00023157"/>
    </source>
</evidence>
<keyword evidence="8" id="KW-1185">Reference proteome</keyword>
<dbReference type="EMBL" id="CP069036">
    <property type="protein sequence ID" value="QRD02893.1"/>
    <property type="molecule type" value="Genomic_DNA"/>
</dbReference>
<comment type="subcellular location">
    <subcellularLocation>
        <location evidence="2">Secreted</location>
    </subcellularLocation>
</comment>
<dbReference type="OMA" id="VQWNGWP"/>
<dbReference type="Pfam" id="PF03443">
    <property type="entry name" value="AA9"/>
    <property type="match status" value="1"/>
</dbReference>
<keyword evidence="3" id="KW-0964">Secreted</keyword>
<evidence type="ECO:0000256" key="2">
    <source>
        <dbReference type="ARBA" id="ARBA00004613"/>
    </source>
</evidence>
<dbReference type="GO" id="GO:0005576">
    <property type="term" value="C:extracellular region"/>
    <property type="evidence" value="ECO:0007669"/>
    <property type="project" value="UniProtKB-SubCell"/>
</dbReference>
<dbReference type="OrthoDB" id="4849160at2759"/>
<evidence type="ECO:0000256" key="5">
    <source>
        <dbReference type="SAM" id="SignalP"/>
    </source>
</evidence>
<evidence type="ECO:0000313" key="7">
    <source>
        <dbReference type="EMBL" id="QRD02893.1"/>
    </source>
</evidence>